<dbReference type="InterPro" id="IPR012337">
    <property type="entry name" value="RNaseH-like_sf"/>
</dbReference>
<dbReference type="CDD" id="cd06222">
    <property type="entry name" value="RNase_H_like"/>
    <property type="match status" value="1"/>
</dbReference>
<evidence type="ECO:0000313" key="2">
    <source>
        <dbReference type="EMBL" id="KAL3527893.1"/>
    </source>
</evidence>
<evidence type="ECO:0000259" key="1">
    <source>
        <dbReference type="Pfam" id="PF13456"/>
    </source>
</evidence>
<dbReference type="SUPFAM" id="SSF53098">
    <property type="entry name" value="Ribonuclease H-like"/>
    <property type="match status" value="1"/>
</dbReference>
<protein>
    <recommendedName>
        <fullName evidence="1">RNase H type-1 domain-containing protein</fullName>
    </recommendedName>
</protein>
<dbReference type="InterPro" id="IPR036397">
    <property type="entry name" value="RNaseH_sf"/>
</dbReference>
<organism evidence="2 3">
    <name type="scientific">Cinchona calisaya</name>
    <dbReference type="NCBI Taxonomy" id="153742"/>
    <lineage>
        <taxon>Eukaryota</taxon>
        <taxon>Viridiplantae</taxon>
        <taxon>Streptophyta</taxon>
        <taxon>Embryophyta</taxon>
        <taxon>Tracheophyta</taxon>
        <taxon>Spermatophyta</taxon>
        <taxon>Magnoliopsida</taxon>
        <taxon>eudicotyledons</taxon>
        <taxon>Gunneridae</taxon>
        <taxon>Pentapetalae</taxon>
        <taxon>asterids</taxon>
        <taxon>lamiids</taxon>
        <taxon>Gentianales</taxon>
        <taxon>Rubiaceae</taxon>
        <taxon>Cinchonoideae</taxon>
        <taxon>Cinchoneae</taxon>
        <taxon>Cinchona</taxon>
    </lineage>
</organism>
<dbReference type="InterPro" id="IPR044730">
    <property type="entry name" value="RNase_H-like_dom_plant"/>
</dbReference>
<reference evidence="2 3" key="1">
    <citation type="submission" date="2024-11" db="EMBL/GenBank/DDBJ databases">
        <title>A near-complete genome assembly of Cinchona calisaya.</title>
        <authorList>
            <person name="Lian D.C."/>
            <person name="Zhao X.W."/>
            <person name="Wei L."/>
        </authorList>
    </citation>
    <scope>NUCLEOTIDE SEQUENCE [LARGE SCALE GENOMIC DNA]</scope>
    <source>
        <tissue evidence="2">Nenye</tissue>
    </source>
</reference>
<proteinExistence type="predicted"/>
<dbReference type="Pfam" id="PF13456">
    <property type="entry name" value="RVT_3"/>
    <property type="match status" value="1"/>
</dbReference>
<dbReference type="AlphaFoldDB" id="A0ABD3A8L2"/>
<dbReference type="Gene3D" id="3.30.420.10">
    <property type="entry name" value="Ribonuclease H-like superfamily/Ribonuclease H"/>
    <property type="match status" value="1"/>
</dbReference>
<sequence length="95" mass="10503">MSEMDSKALVDIVNQKLSTPLKLDGLLQQIQDLLSPEHFVLQHVYRKANSVADLLSKEGSSNREFLLHSSDVPSFISGCIFLDSLGIPYARLGDT</sequence>
<dbReference type="EMBL" id="JBJUIK010000005">
    <property type="protein sequence ID" value="KAL3527893.1"/>
    <property type="molecule type" value="Genomic_DNA"/>
</dbReference>
<dbReference type="Proteomes" id="UP001630127">
    <property type="component" value="Unassembled WGS sequence"/>
</dbReference>
<gene>
    <name evidence="2" type="ORF">ACH5RR_012549</name>
</gene>
<keyword evidence="3" id="KW-1185">Reference proteome</keyword>
<feature type="domain" description="RNase H type-1" evidence="1">
    <location>
        <begin position="3"/>
        <end position="58"/>
    </location>
</feature>
<accession>A0ABD3A8L2</accession>
<comment type="caution">
    <text evidence="2">The sequence shown here is derived from an EMBL/GenBank/DDBJ whole genome shotgun (WGS) entry which is preliminary data.</text>
</comment>
<evidence type="ECO:0000313" key="3">
    <source>
        <dbReference type="Proteomes" id="UP001630127"/>
    </source>
</evidence>
<name>A0ABD3A8L2_9GENT</name>
<dbReference type="InterPro" id="IPR002156">
    <property type="entry name" value="RNaseH_domain"/>
</dbReference>